<dbReference type="Pfam" id="PF13624">
    <property type="entry name" value="SurA_N_3"/>
    <property type="match status" value="1"/>
</dbReference>
<feature type="transmembrane region" description="Helical" evidence="2">
    <location>
        <begin position="29"/>
        <end position="47"/>
    </location>
</feature>
<keyword evidence="2" id="KW-1133">Transmembrane helix</keyword>
<evidence type="ECO:0000256" key="2">
    <source>
        <dbReference type="SAM" id="Phobius"/>
    </source>
</evidence>
<dbReference type="PANTHER" id="PTHR47637">
    <property type="entry name" value="CHAPERONE SURA"/>
    <property type="match status" value="1"/>
</dbReference>
<name>A0A067XRU0_9BACT</name>
<dbReference type="EMBL" id="KC770997">
    <property type="protein sequence ID" value="AGT45851.1"/>
    <property type="molecule type" value="Genomic_DNA"/>
</dbReference>
<keyword evidence="1" id="KW-0732">Signal</keyword>
<evidence type="ECO:0000313" key="3">
    <source>
        <dbReference type="EMBL" id="AGT45851.1"/>
    </source>
</evidence>
<proteinExistence type="predicted"/>
<evidence type="ECO:0000256" key="1">
    <source>
        <dbReference type="ARBA" id="ARBA00022729"/>
    </source>
</evidence>
<evidence type="ECO:0008006" key="4">
    <source>
        <dbReference type="Google" id="ProtNLM"/>
    </source>
</evidence>
<dbReference type="AlphaFoldDB" id="A0A067XRU0"/>
<dbReference type="InterPro" id="IPR050280">
    <property type="entry name" value="OMP_Chaperone_SurA"/>
</dbReference>
<keyword evidence="2" id="KW-0812">Transmembrane</keyword>
<sequence>MNADFKQNNAKGMVLLQSSGRVTRGHRPFAIRIVVLVGVLCLGWPGISAYRTEVIDRLMAVVNRQIITLGDVEQELRMQVVDPTAGDLAGVNSSQQQKMSQEVMVQRLIEQTLIREQIQQFPGLEIDDEQVESQVAAVEKNVGGAGKLAEMKIDIGALRERLRWQLQVMKFIDYRFRQFVVVDTKEIEAYYQNQFLPELRKRNVLPAPELADVEERIRKIVTEEKLNTQVDEWLVSLRKDATIEIFH</sequence>
<accession>A0A067XRU0</accession>
<dbReference type="InterPro" id="IPR027304">
    <property type="entry name" value="Trigger_fact/SurA_dom_sf"/>
</dbReference>
<dbReference type="Gene3D" id="1.10.4030.10">
    <property type="entry name" value="Porin chaperone SurA, peptide-binding domain"/>
    <property type="match status" value="1"/>
</dbReference>
<organism evidence="3">
    <name type="scientific">uncultured marine bacterium PPT_M1</name>
    <dbReference type="NCBI Taxonomy" id="1381396"/>
    <lineage>
        <taxon>Bacteria</taxon>
        <taxon>environmental samples</taxon>
    </lineage>
</organism>
<keyword evidence="2" id="KW-0472">Membrane</keyword>
<gene>
    <name evidence="3" type="ORF">PPT_M1_06</name>
</gene>
<protein>
    <recommendedName>
        <fullName evidence="4">SurA N-terminal domain-containing protein</fullName>
    </recommendedName>
</protein>
<dbReference type="SUPFAM" id="SSF109998">
    <property type="entry name" value="Triger factor/SurA peptide-binding domain-like"/>
    <property type="match status" value="1"/>
</dbReference>
<dbReference type="PANTHER" id="PTHR47637:SF1">
    <property type="entry name" value="CHAPERONE SURA"/>
    <property type="match status" value="1"/>
</dbReference>
<reference evidence="3" key="1">
    <citation type="submission" date="2013-03" db="EMBL/GenBank/DDBJ databases">
        <authorList>
            <person name="Tan H."/>
            <person name="Mooij M.J."/>
            <person name="Barret M."/>
            <person name="O'Gara F."/>
        </authorList>
    </citation>
    <scope>NUCLEOTIDE SEQUENCE</scope>
</reference>